<dbReference type="OrthoDB" id="1743443at2759"/>
<sequence>MCHTICYLLDPSGWNRISRCSERISCHRSFSSLCTGAYAIFVRTQLLVHIPPPIEFDPFVEAEKLDRGQGMPQYSKRMRRGSNFGVPDTAVVIGKPEHEPCASFSFIPDRTGQIVQGMLHMHLVSPYRMSLPSCIHVSIFDYNKRASMAPLAGRGQGTQHGRNAGRGAGHRPMLLKRPRSLIVMIRRRRLPTCLKSAALMKPSPNKFPKLFISSPFFMDWSLATAFEALFYSFSREDQDLLSPFKLNRLNYYRNIRVQPELLQWLINHFDSLNNLFRHNDYKICPLFEEFNIIFGRIPVVKEVDVVSRLDIDPASLILPVFIFSAYEIPSYDFDVDAVPLQPLVDRALSMDHTRPYWPSLVCLCILS</sequence>
<gene>
    <name evidence="2" type="ORF">JCGZ_15259</name>
</gene>
<organism evidence="2 3">
    <name type="scientific">Jatropha curcas</name>
    <name type="common">Barbados nut</name>
    <dbReference type="NCBI Taxonomy" id="180498"/>
    <lineage>
        <taxon>Eukaryota</taxon>
        <taxon>Viridiplantae</taxon>
        <taxon>Streptophyta</taxon>
        <taxon>Embryophyta</taxon>
        <taxon>Tracheophyta</taxon>
        <taxon>Spermatophyta</taxon>
        <taxon>Magnoliopsida</taxon>
        <taxon>eudicotyledons</taxon>
        <taxon>Gunneridae</taxon>
        <taxon>Pentapetalae</taxon>
        <taxon>rosids</taxon>
        <taxon>fabids</taxon>
        <taxon>Malpighiales</taxon>
        <taxon>Euphorbiaceae</taxon>
        <taxon>Crotonoideae</taxon>
        <taxon>Jatropheae</taxon>
        <taxon>Jatropha</taxon>
    </lineage>
</organism>
<protein>
    <submittedName>
        <fullName evidence="2">Uncharacterized protein</fullName>
    </submittedName>
</protein>
<dbReference type="AlphaFoldDB" id="A0A067KE68"/>
<evidence type="ECO:0000256" key="1">
    <source>
        <dbReference type="SAM" id="MobiDB-lite"/>
    </source>
</evidence>
<dbReference type="Proteomes" id="UP000027138">
    <property type="component" value="Unassembled WGS sequence"/>
</dbReference>
<evidence type="ECO:0000313" key="2">
    <source>
        <dbReference type="EMBL" id="KDP30550.1"/>
    </source>
</evidence>
<reference evidence="2 3" key="1">
    <citation type="journal article" date="2014" name="PLoS ONE">
        <title>Global Analysis of Gene Expression Profiles in Physic Nut (Jatropha curcas L.) Seedlings Exposed to Salt Stress.</title>
        <authorList>
            <person name="Zhang L."/>
            <person name="Zhang C."/>
            <person name="Wu P."/>
            <person name="Chen Y."/>
            <person name="Li M."/>
            <person name="Jiang H."/>
            <person name="Wu G."/>
        </authorList>
    </citation>
    <scope>NUCLEOTIDE SEQUENCE [LARGE SCALE GENOMIC DNA]</scope>
    <source>
        <strain evidence="3">cv. GZQX0401</strain>
        <tissue evidence="2">Young leaves</tissue>
    </source>
</reference>
<feature type="region of interest" description="Disordered" evidence="1">
    <location>
        <begin position="151"/>
        <end position="170"/>
    </location>
</feature>
<dbReference type="EMBL" id="KK914666">
    <property type="protein sequence ID" value="KDP30550.1"/>
    <property type="molecule type" value="Genomic_DNA"/>
</dbReference>
<keyword evidence="3" id="KW-1185">Reference proteome</keyword>
<proteinExistence type="predicted"/>
<evidence type="ECO:0000313" key="3">
    <source>
        <dbReference type="Proteomes" id="UP000027138"/>
    </source>
</evidence>
<accession>A0A067KE68</accession>
<name>A0A067KE68_JATCU</name>